<evidence type="ECO:0000256" key="2">
    <source>
        <dbReference type="SAM" id="Phobius"/>
    </source>
</evidence>
<name>A0AAE8SXA5_9PEZI</name>
<dbReference type="AlphaFoldDB" id="A0AAE8SXA5"/>
<evidence type="ECO:0000313" key="4">
    <source>
        <dbReference type="Proteomes" id="UP001187682"/>
    </source>
</evidence>
<protein>
    <submittedName>
        <fullName evidence="3">Uncharacterized protein</fullName>
    </submittedName>
</protein>
<proteinExistence type="predicted"/>
<feature type="compositionally biased region" description="Low complexity" evidence="1">
    <location>
        <begin position="160"/>
        <end position="176"/>
    </location>
</feature>
<evidence type="ECO:0000313" key="3">
    <source>
        <dbReference type="EMBL" id="SPO04636.1"/>
    </source>
</evidence>
<gene>
    <name evidence="3" type="ORF">DNG_07321</name>
</gene>
<feature type="transmembrane region" description="Helical" evidence="2">
    <location>
        <begin position="124"/>
        <end position="149"/>
    </location>
</feature>
<accession>A0AAE8SXA5</accession>
<dbReference type="Proteomes" id="UP001187682">
    <property type="component" value="Unassembled WGS sequence"/>
</dbReference>
<keyword evidence="2" id="KW-0812">Transmembrane</keyword>
<comment type="caution">
    <text evidence="3">The sequence shown here is derived from an EMBL/GenBank/DDBJ whole genome shotgun (WGS) entry which is preliminary data.</text>
</comment>
<evidence type="ECO:0000256" key="1">
    <source>
        <dbReference type="SAM" id="MobiDB-lite"/>
    </source>
</evidence>
<feature type="region of interest" description="Disordered" evidence="1">
    <location>
        <begin position="1"/>
        <end position="22"/>
    </location>
</feature>
<organism evidence="3 4">
    <name type="scientific">Cephalotrichum gorgonifer</name>
    <dbReference type="NCBI Taxonomy" id="2041049"/>
    <lineage>
        <taxon>Eukaryota</taxon>
        <taxon>Fungi</taxon>
        <taxon>Dikarya</taxon>
        <taxon>Ascomycota</taxon>
        <taxon>Pezizomycotina</taxon>
        <taxon>Sordariomycetes</taxon>
        <taxon>Hypocreomycetidae</taxon>
        <taxon>Microascales</taxon>
        <taxon>Microascaceae</taxon>
        <taxon>Cephalotrichum</taxon>
    </lineage>
</organism>
<sequence>MAGRFDENLPEVVPDSGPEAIPRHAQAQYANQLNDQNPKYPVLYDQSPKVPVDESATLPATKEEAILPAKLDDSPTSATPVSPYAAVTPYAETLAAGGQEPAGSASNLAAPAEERICGLKKRMFWIIVVVAVIVIAAALGGGIGGGLAARNSALKDSPESAQAGAGAGDESSSGSATEPTGVTKTDEASSTSTESDSSSTDKTTTESSTTTSEKPGATETSLLTDEVPTDGFAFQAWSKKNYEGEHSPIYRKEGLVSLGFDAISYIWIPNSKDCCVTFCDDNSVRCKEWYRAESSGAFPQVYISCDGSQTAHACK</sequence>
<feature type="region of interest" description="Disordered" evidence="1">
    <location>
        <begin position="158"/>
        <end position="225"/>
    </location>
</feature>
<reference evidence="3" key="1">
    <citation type="submission" date="2018-03" db="EMBL/GenBank/DDBJ databases">
        <authorList>
            <person name="Guldener U."/>
        </authorList>
    </citation>
    <scope>NUCLEOTIDE SEQUENCE</scope>
</reference>
<keyword evidence="2" id="KW-1133">Transmembrane helix</keyword>
<keyword evidence="2" id="KW-0472">Membrane</keyword>
<dbReference type="EMBL" id="ONZQ02000010">
    <property type="protein sequence ID" value="SPO04636.1"/>
    <property type="molecule type" value="Genomic_DNA"/>
</dbReference>
<keyword evidence="4" id="KW-1185">Reference proteome</keyword>
<feature type="compositionally biased region" description="Low complexity" evidence="1">
    <location>
        <begin position="188"/>
        <end position="214"/>
    </location>
</feature>